<keyword evidence="3" id="KW-0378">Hydrolase</keyword>
<feature type="domain" description="Metallo-beta-lactamase" evidence="5">
    <location>
        <begin position="61"/>
        <end position="275"/>
    </location>
</feature>
<evidence type="ECO:0000256" key="4">
    <source>
        <dbReference type="ARBA" id="ARBA00022833"/>
    </source>
</evidence>
<comment type="caution">
    <text evidence="6">The sequence shown here is derived from an EMBL/GenBank/DDBJ whole genome shotgun (WGS) entry which is preliminary data.</text>
</comment>
<dbReference type="InterPro" id="IPR036866">
    <property type="entry name" value="RibonucZ/Hydroxyglut_hydro"/>
</dbReference>
<dbReference type="RefSeq" id="WP_215923566.1">
    <property type="nucleotide sequence ID" value="NZ_JAHKNI010000022.1"/>
</dbReference>
<keyword evidence="4" id="KW-0862">Zinc</keyword>
<dbReference type="Proteomes" id="UP000733379">
    <property type="component" value="Unassembled WGS sequence"/>
</dbReference>
<evidence type="ECO:0000256" key="2">
    <source>
        <dbReference type="ARBA" id="ARBA00022723"/>
    </source>
</evidence>
<dbReference type="PANTHER" id="PTHR42978">
    <property type="entry name" value="QUORUM-QUENCHING LACTONASE YTNP-RELATED-RELATED"/>
    <property type="match status" value="1"/>
</dbReference>
<comment type="similarity">
    <text evidence="1">Belongs to the metallo-beta-lactamase superfamily.</text>
</comment>
<name>A0ABS6BCL5_9NOCA</name>
<dbReference type="EMBL" id="JAHKNI010000022">
    <property type="protein sequence ID" value="MBU3067486.1"/>
    <property type="molecule type" value="Genomic_DNA"/>
</dbReference>
<accession>A0ABS6BCL5</accession>
<keyword evidence="2" id="KW-0479">Metal-binding</keyword>
<dbReference type="InterPro" id="IPR051013">
    <property type="entry name" value="MBL_superfamily_lactonases"/>
</dbReference>
<evidence type="ECO:0000313" key="6">
    <source>
        <dbReference type="EMBL" id="MBU3067486.1"/>
    </source>
</evidence>
<dbReference type="CDD" id="cd16277">
    <property type="entry name" value="metallo-hydrolase-like_MBL-fold"/>
    <property type="match status" value="1"/>
</dbReference>
<dbReference type="Gene3D" id="3.60.15.10">
    <property type="entry name" value="Ribonuclease Z/Hydroxyacylglutathione hydrolase-like"/>
    <property type="match status" value="1"/>
</dbReference>
<dbReference type="SUPFAM" id="SSF56281">
    <property type="entry name" value="Metallo-hydrolase/oxidoreductase"/>
    <property type="match status" value="1"/>
</dbReference>
<dbReference type="Pfam" id="PF00753">
    <property type="entry name" value="Lactamase_B"/>
    <property type="match status" value="1"/>
</dbReference>
<organism evidence="6 7">
    <name type="scientific">Nocardia albiluteola</name>
    <dbReference type="NCBI Taxonomy" id="2842303"/>
    <lineage>
        <taxon>Bacteria</taxon>
        <taxon>Bacillati</taxon>
        <taxon>Actinomycetota</taxon>
        <taxon>Actinomycetes</taxon>
        <taxon>Mycobacteriales</taxon>
        <taxon>Nocardiaceae</taxon>
        <taxon>Nocardia</taxon>
    </lineage>
</organism>
<evidence type="ECO:0000313" key="7">
    <source>
        <dbReference type="Proteomes" id="UP000733379"/>
    </source>
</evidence>
<dbReference type="SMART" id="SM00849">
    <property type="entry name" value="Lactamase_B"/>
    <property type="match status" value="1"/>
</dbReference>
<keyword evidence="7" id="KW-1185">Reference proteome</keyword>
<reference evidence="6 7" key="1">
    <citation type="submission" date="2021-06" db="EMBL/GenBank/DDBJ databases">
        <title>Actinomycetes sequencing.</title>
        <authorList>
            <person name="Shan Q."/>
        </authorList>
    </citation>
    <scope>NUCLEOTIDE SEQUENCE [LARGE SCALE GENOMIC DNA]</scope>
    <source>
        <strain evidence="6 7">NEAU-G5</strain>
    </source>
</reference>
<evidence type="ECO:0000256" key="3">
    <source>
        <dbReference type="ARBA" id="ARBA00022801"/>
    </source>
</evidence>
<evidence type="ECO:0000256" key="1">
    <source>
        <dbReference type="ARBA" id="ARBA00007749"/>
    </source>
</evidence>
<dbReference type="PANTHER" id="PTHR42978:SF6">
    <property type="entry name" value="QUORUM-QUENCHING LACTONASE YTNP-RELATED"/>
    <property type="match status" value="1"/>
</dbReference>
<gene>
    <name evidence="6" type="ORF">KO481_38940</name>
</gene>
<evidence type="ECO:0000259" key="5">
    <source>
        <dbReference type="SMART" id="SM00849"/>
    </source>
</evidence>
<dbReference type="InterPro" id="IPR001279">
    <property type="entry name" value="Metallo-B-lactamas"/>
</dbReference>
<sequence length="303" mass="33223">MESSKSIVLGDVEIFRVIELQGPLRPGPDLVPGIDAQTWRDNAEWLAPGHWDPGTELTLGAVQTWVLRSGGRTILIDTGVGNGRERPSSAMFHQRQSDFLERLERAGVRSEDVDIVVNTHIHGDHVGWNTRDSDGEWIPSFPNAQYLIPAADDAYYGPAGGYAHARRPDDRLLYEDSIAPIHRAGLSTLWDGTHRIDDNLTLESAPGHTPGSAVVRLASGPDRAVFVGDLVHTPMQLLHPSHSSCLCLDPHQAAASRHRILERAADERELVVPAHFSGPGAVEIRRTGTHFTLGEWAATELPR</sequence>
<protein>
    <submittedName>
        <fullName evidence="6">MBL fold metallo-hydrolase</fullName>
    </submittedName>
</protein>
<proteinExistence type="inferred from homology"/>